<dbReference type="EnsemblPlants" id="OMERI10G08110.1">
    <property type="protein sequence ID" value="OMERI10G08110.1"/>
    <property type="gene ID" value="OMERI10G08110"/>
</dbReference>
<proteinExistence type="predicted"/>
<dbReference type="STRING" id="40149.A0A0E0EY57"/>
<reference evidence="2" key="1">
    <citation type="submission" date="2015-04" db="UniProtKB">
        <authorList>
            <consortium name="EnsemblPlants"/>
        </authorList>
    </citation>
    <scope>IDENTIFICATION</scope>
</reference>
<evidence type="ECO:0000313" key="2">
    <source>
        <dbReference type="EnsemblPlants" id="OMERI10G08110.1"/>
    </source>
</evidence>
<dbReference type="Proteomes" id="UP000008021">
    <property type="component" value="Chromosome 10"/>
</dbReference>
<sequence length="234" mass="24533">MEQVSSHDDDVLREALLETGLFTGAVSIDQIDAGAAPPAWGGGGMEGSSGTTPPTWEGEGREGSGGAAVPTWKEKEGRGTAAQQHWRGRRREGGERWRTPTSCERLHIGRRGDAGDGDSAGRRGLLSGAASAVRHPLNTVTAKRTVKRSSLAQPACSNASLLITMLWPLPFTAKLSTLPVPEQTPARGLPPSPSRSNLTCATTAAAALALAARRRRRKNWIMSASPASASLPLG</sequence>
<evidence type="ECO:0000256" key="1">
    <source>
        <dbReference type="SAM" id="MobiDB-lite"/>
    </source>
</evidence>
<protein>
    <submittedName>
        <fullName evidence="2">Uncharacterized protein</fullName>
    </submittedName>
</protein>
<feature type="region of interest" description="Disordered" evidence="1">
    <location>
        <begin position="37"/>
        <end position="98"/>
    </location>
</feature>
<organism evidence="2">
    <name type="scientific">Oryza meridionalis</name>
    <dbReference type="NCBI Taxonomy" id="40149"/>
    <lineage>
        <taxon>Eukaryota</taxon>
        <taxon>Viridiplantae</taxon>
        <taxon>Streptophyta</taxon>
        <taxon>Embryophyta</taxon>
        <taxon>Tracheophyta</taxon>
        <taxon>Spermatophyta</taxon>
        <taxon>Magnoliopsida</taxon>
        <taxon>Liliopsida</taxon>
        <taxon>Poales</taxon>
        <taxon>Poaceae</taxon>
        <taxon>BOP clade</taxon>
        <taxon>Oryzoideae</taxon>
        <taxon>Oryzeae</taxon>
        <taxon>Oryzinae</taxon>
        <taxon>Oryza</taxon>
    </lineage>
</organism>
<dbReference type="HOGENOM" id="CLU_1186614_0_0_1"/>
<name>A0A0E0EY57_9ORYZ</name>
<feature type="compositionally biased region" description="Low complexity" evidence="1">
    <location>
        <begin position="48"/>
        <end position="57"/>
    </location>
</feature>
<dbReference type="AlphaFoldDB" id="A0A0E0EY57"/>
<evidence type="ECO:0000313" key="3">
    <source>
        <dbReference type="Proteomes" id="UP000008021"/>
    </source>
</evidence>
<accession>A0A0E0EY57</accession>
<dbReference type="Gramene" id="OMERI10G08110.1">
    <property type="protein sequence ID" value="OMERI10G08110.1"/>
    <property type="gene ID" value="OMERI10G08110"/>
</dbReference>
<keyword evidence="3" id="KW-1185">Reference proteome</keyword>
<reference evidence="2" key="2">
    <citation type="submission" date="2018-05" db="EMBL/GenBank/DDBJ databases">
        <title>OmerRS3 (Oryza meridionalis Reference Sequence Version 3).</title>
        <authorList>
            <person name="Zhang J."/>
            <person name="Kudrna D."/>
            <person name="Lee S."/>
            <person name="Talag J."/>
            <person name="Welchert J."/>
            <person name="Wing R.A."/>
        </authorList>
    </citation>
    <scope>NUCLEOTIDE SEQUENCE [LARGE SCALE GENOMIC DNA]</scope>
    <source>
        <strain evidence="2">cv. OR44</strain>
    </source>
</reference>